<keyword evidence="3" id="KW-1185">Reference proteome</keyword>
<dbReference type="AlphaFoldDB" id="A0A9W9RMN2"/>
<evidence type="ECO:0000313" key="2">
    <source>
        <dbReference type="EMBL" id="KAJ5362340.1"/>
    </source>
</evidence>
<dbReference type="Proteomes" id="UP001148299">
    <property type="component" value="Unassembled WGS sequence"/>
</dbReference>
<evidence type="ECO:0000256" key="1">
    <source>
        <dbReference type="SAM" id="MobiDB-lite"/>
    </source>
</evidence>
<sequence>MAYISNGDRPSPSDQTTKSSDPEHLSSINPDLPGPMIQSPTAQRLSEILSAWLPNSSEGIYHQYLQSLSPAYDHLLTYSRYDRIWRFSHLSPHEIFFRSQISSMSSPVHVIYFSPERTTASTFDGTDQESMDRFKRQLASDYQNPDYLSSRVVCAQHLTCLSMEALGSGLSVDPNVLSHHIGMAFKAIEQDTSLDRLENSGIRVNTIPTSVGVYERDRNLQIVRNHLGRLQFKNVEYARDLTVRDSVLKSVYNRDDYPMTISVDIPRTVYVQGYQSDEEGTNSALRRLSMVALGLQDGVLSRRSARRRFADDSMLCDQGESYTQYGLDILQHVTIHVKKNDDDPGNEEVLVLFPPYPELDKDNDPCIFLDPLRREEITETFQDFCEGKNTNRHGPREQLATDPESRICDLEIFSQDVFADYVNTIRGPERVLDLVRSYAINAWFDRLQSLENQLQDLNIEPWKLSAQDAEGSQQNRGVSDNEDSLLSGKGMVNTILRYIASLDLELHRLRIDLRSDEGYDEKFPYMELRRMMGKYTFIRSRMASLLTQAQNLLGVKVTDIPNPAPPRHNSMDSY</sequence>
<proteinExistence type="predicted"/>
<gene>
    <name evidence="2" type="ORF">N7541_003184</name>
</gene>
<protein>
    <submittedName>
        <fullName evidence="2">Uncharacterized protein</fullName>
    </submittedName>
</protein>
<comment type="caution">
    <text evidence="2">The sequence shown here is derived from an EMBL/GenBank/DDBJ whole genome shotgun (WGS) entry which is preliminary data.</text>
</comment>
<reference evidence="2" key="1">
    <citation type="submission" date="2022-12" db="EMBL/GenBank/DDBJ databases">
        <authorList>
            <person name="Petersen C."/>
        </authorList>
    </citation>
    <scope>NUCLEOTIDE SEQUENCE</scope>
    <source>
        <strain evidence="2">IBT 35675</strain>
    </source>
</reference>
<evidence type="ECO:0000313" key="3">
    <source>
        <dbReference type="Proteomes" id="UP001148299"/>
    </source>
</evidence>
<feature type="region of interest" description="Disordered" evidence="1">
    <location>
        <begin position="1"/>
        <end position="39"/>
    </location>
</feature>
<name>A0A9W9RMN2_PENBR</name>
<accession>A0A9W9RMN2</accession>
<organism evidence="2 3">
    <name type="scientific">Penicillium brevicompactum</name>
    <dbReference type="NCBI Taxonomy" id="5074"/>
    <lineage>
        <taxon>Eukaryota</taxon>
        <taxon>Fungi</taxon>
        <taxon>Dikarya</taxon>
        <taxon>Ascomycota</taxon>
        <taxon>Pezizomycotina</taxon>
        <taxon>Eurotiomycetes</taxon>
        <taxon>Eurotiomycetidae</taxon>
        <taxon>Eurotiales</taxon>
        <taxon>Aspergillaceae</taxon>
        <taxon>Penicillium</taxon>
    </lineage>
</organism>
<reference evidence="2" key="2">
    <citation type="journal article" date="2023" name="IMA Fungus">
        <title>Comparative genomic study of the Penicillium genus elucidates a diverse pangenome and 15 lateral gene transfer events.</title>
        <authorList>
            <person name="Petersen C."/>
            <person name="Sorensen T."/>
            <person name="Nielsen M.R."/>
            <person name="Sondergaard T.E."/>
            <person name="Sorensen J.L."/>
            <person name="Fitzpatrick D.A."/>
            <person name="Frisvad J.C."/>
            <person name="Nielsen K.L."/>
        </authorList>
    </citation>
    <scope>NUCLEOTIDE SEQUENCE</scope>
    <source>
        <strain evidence="2">IBT 35675</strain>
    </source>
</reference>
<dbReference type="EMBL" id="JAPZBR010000002">
    <property type="protein sequence ID" value="KAJ5362340.1"/>
    <property type="molecule type" value="Genomic_DNA"/>
</dbReference>